<dbReference type="InterPro" id="IPR001394">
    <property type="entry name" value="Peptidase_C19_UCH"/>
</dbReference>
<dbReference type="Pfam" id="PF00443">
    <property type="entry name" value="UCH"/>
    <property type="match status" value="1"/>
</dbReference>
<evidence type="ECO:0000313" key="2">
    <source>
        <dbReference type="EMBL" id="QHS91475.1"/>
    </source>
</evidence>
<sequence>MSEEKTLAKKGQIGLVNLGNTCFLNSALQLLRQSKSLRIYFQSSDWEKGVNQSKYAPMVEPISALIKSIWREDLQKGTRISPGKFYTILTDIAAKVGYDDLAVKYRQCDAGEALLFLVDCLHEGLAHTVEMAVTGVPVTPEEKRLHTSYTQWTKHYKKQWSMVAKVFHGQKMSAITCKKCQYHSENFESWNSLSIPILNGTVPGSPAPTLMQCLGEYFKDETIDDYHCESCGNKQAANHTIRLSILPKNLILIINRFTNMGQKVRAKIEFNLDLLDLDNWFIGNKDKTNTVYKAISVIDHRGIMQGGHYYASSRDDTDQTQWLRFNDDSVGEMPTEHVNNGDTYVILLEQQSDESPQKGK</sequence>
<dbReference type="SUPFAM" id="SSF54001">
    <property type="entry name" value="Cysteine proteinases"/>
    <property type="match status" value="1"/>
</dbReference>
<evidence type="ECO:0000259" key="1">
    <source>
        <dbReference type="PROSITE" id="PS50235"/>
    </source>
</evidence>
<dbReference type="EMBL" id="MN739162">
    <property type="protein sequence ID" value="QHS91475.1"/>
    <property type="molecule type" value="Genomic_DNA"/>
</dbReference>
<dbReference type="PROSITE" id="PS00972">
    <property type="entry name" value="USP_1"/>
    <property type="match status" value="1"/>
</dbReference>
<dbReference type="InterPro" id="IPR028889">
    <property type="entry name" value="USP"/>
</dbReference>
<accession>A0A6C0BGK7</accession>
<dbReference type="PANTHER" id="PTHR21646">
    <property type="entry name" value="UBIQUITIN CARBOXYL-TERMINAL HYDROLASE"/>
    <property type="match status" value="1"/>
</dbReference>
<dbReference type="GO" id="GO:0004843">
    <property type="term" value="F:cysteine-type deubiquitinase activity"/>
    <property type="evidence" value="ECO:0007669"/>
    <property type="project" value="InterPro"/>
</dbReference>
<dbReference type="GO" id="GO:0016579">
    <property type="term" value="P:protein deubiquitination"/>
    <property type="evidence" value="ECO:0007669"/>
    <property type="project" value="InterPro"/>
</dbReference>
<protein>
    <recommendedName>
        <fullName evidence="1">USP domain-containing protein</fullName>
    </recommendedName>
</protein>
<dbReference type="InterPro" id="IPR050185">
    <property type="entry name" value="Ub_carboxyl-term_hydrolase"/>
</dbReference>
<reference evidence="2" key="1">
    <citation type="journal article" date="2020" name="Nature">
        <title>Giant virus diversity and host interactions through global metagenomics.</title>
        <authorList>
            <person name="Schulz F."/>
            <person name="Roux S."/>
            <person name="Paez-Espino D."/>
            <person name="Jungbluth S."/>
            <person name="Walsh D.A."/>
            <person name="Denef V.J."/>
            <person name="McMahon K.D."/>
            <person name="Konstantinidis K.T."/>
            <person name="Eloe-Fadrosh E.A."/>
            <person name="Kyrpides N.C."/>
            <person name="Woyke T."/>
        </authorList>
    </citation>
    <scope>NUCLEOTIDE SEQUENCE</scope>
    <source>
        <strain evidence="2">GVMAG-M-3300013006-15</strain>
    </source>
</reference>
<proteinExistence type="predicted"/>
<organism evidence="2">
    <name type="scientific">viral metagenome</name>
    <dbReference type="NCBI Taxonomy" id="1070528"/>
    <lineage>
        <taxon>unclassified sequences</taxon>
        <taxon>metagenomes</taxon>
        <taxon>organismal metagenomes</taxon>
    </lineage>
</organism>
<dbReference type="InterPro" id="IPR018200">
    <property type="entry name" value="USP_CS"/>
</dbReference>
<dbReference type="PROSITE" id="PS50235">
    <property type="entry name" value="USP_3"/>
    <property type="match status" value="1"/>
</dbReference>
<name>A0A6C0BGK7_9ZZZZ</name>
<dbReference type="AlphaFoldDB" id="A0A6C0BGK7"/>
<dbReference type="Gene3D" id="3.90.70.10">
    <property type="entry name" value="Cysteine proteinases"/>
    <property type="match status" value="1"/>
</dbReference>
<feature type="domain" description="USP" evidence="1">
    <location>
        <begin position="13"/>
        <end position="351"/>
    </location>
</feature>
<dbReference type="InterPro" id="IPR038765">
    <property type="entry name" value="Papain-like_cys_pep_sf"/>
</dbReference>